<dbReference type="Gene3D" id="3.90.180.10">
    <property type="entry name" value="Medium-chain alcohol dehydrogenases, catalytic domain"/>
    <property type="match status" value="1"/>
</dbReference>
<dbReference type="Pfam" id="PF13602">
    <property type="entry name" value="ADH_zinc_N_2"/>
    <property type="match status" value="1"/>
</dbReference>
<accession>H5TIN8</accession>
<dbReference type="RefSeq" id="WP_007237603.1">
    <property type="nucleotide sequence ID" value="NZ_BAFB01000063.1"/>
</dbReference>
<evidence type="ECO:0000313" key="2">
    <source>
        <dbReference type="EMBL" id="GAB33346.1"/>
    </source>
</evidence>
<dbReference type="EMBL" id="BAFB01000063">
    <property type="protein sequence ID" value="GAB33346.1"/>
    <property type="molecule type" value="Genomic_DNA"/>
</dbReference>
<dbReference type="Proteomes" id="UP000005038">
    <property type="component" value="Unassembled WGS sequence"/>
</dbReference>
<feature type="domain" description="Enoyl reductase (ER)" evidence="1">
    <location>
        <begin position="10"/>
        <end position="298"/>
    </location>
</feature>
<dbReference type="GO" id="GO:0016491">
    <property type="term" value="F:oxidoreductase activity"/>
    <property type="evidence" value="ECO:0007669"/>
    <property type="project" value="InterPro"/>
</dbReference>
<reference evidence="2" key="1">
    <citation type="submission" date="2012-02" db="EMBL/GenBank/DDBJ databases">
        <title>Whole genome shotgun sequence of Gordonia otitidis NBRC 100426.</title>
        <authorList>
            <person name="Yoshida I."/>
            <person name="Hosoyama A."/>
            <person name="Tsuchikane K."/>
            <person name="Katsumata H."/>
            <person name="Yamazaki S."/>
            <person name="Fujita N."/>
        </authorList>
    </citation>
    <scope>NUCLEOTIDE SEQUENCE [LARGE SCALE GENOMIC DNA]</scope>
    <source>
        <strain evidence="2">NBRC 100426</strain>
    </source>
</reference>
<dbReference type="Pfam" id="PF08240">
    <property type="entry name" value="ADH_N"/>
    <property type="match status" value="1"/>
</dbReference>
<keyword evidence="3" id="KW-1185">Reference proteome</keyword>
<dbReference type="InterPro" id="IPR036291">
    <property type="entry name" value="NAD(P)-bd_dom_sf"/>
</dbReference>
<dbReference type="InterPro" id="IPR020843">
    <property type="entry name" value="ER"/>
</dbReference>
<dbReference type="InterPro" id="IPR011032">
    <property type="entry name" value="GroES-like_sf"/>
</dbReference>
<dbReference type="SUPFAM" id="SSF51735">
    <property type="entry name" value="NAD(P)-binding Rossmann-fold domains"/>
    <property type="match status" value="1"/>
</dbReference>
<evidence type="ECO:0000259" key="1">
    <source>
        <dbReference type="SMART" id="SM00829"/>
    </source>
</evidence>
<dbReference type="AlphaFoldDB" id="H5TIN8"/>
<sequence length="300" mass="31009">MKIATITAYGGPGVLTIRDAPLPVAGPDEAVVAVVASTINPVDVKTRTPGTSQQVGRFPAVLGWDVAGIVITAPTVSGWSPGDRVIAMHPPQSDGSGSWQQYAAIPTALLAPAPETVDLVTAATLPLAALTADQALTSLNLSRDDRLLITGAVGSVGGMAVQLAALAGISAAGLVSRPEHESAVLDLGATSVYSNPVSAGEFDAIFDTAGVFDYPSLLSKDGRLVTVSDETIPATLEQRAASAMHNYVQQDPYRFRELAALVDEGRLVLRVAEQCPLARIEQAHRTAEAGGLLGKVVITM</sequence>
<dbReference type="PANTHER" id="PTHR43482:SF1">
    <property type="entry name" value="PROTEIN AST1-RELATED"/>
    <property type="match status" value="1"/>
</dbReference>
<dbReference type="OrthoDB" id="3613651at2"/>
<dbReference type="CDD" id="cd05289">
    <property type="entry name" value="MDR_like_2"/>
    <property type="match status" value="1"/>
</dbReference>
<dbReference type="SUPFAM" id="SSF50129">
    <property type="entry name" value="GroES-like"/>
    <property type="match status" value="1"/>
</dbReference>
<dbReference type="InterPro" id="IPR052585">
    <property type="entry name" value="Lipid_raft_assoc_Zn_ADH"/>
</dbReference>
<dbReference type="InterPro" id="IPR013154">
    <property type="entry name" value="ADH-like_N"/>
</dbReference>
<comment type="caution">
    <text evidence="2">The sequence shown here is derived from an EMBL/GenBank/DDBJ whole genome shotgun (WGS) entry which is preliminary data.</text>
</comment>
<gene>
    <name evidence="2" type="ORF">GOOTI_063_00150</name>
</gene>
<evidence type="ECO:0000313" key="3">
    <source>
        <dbReference type="Proteomes" id="UP000005038"/>
    </source>
</evidence>
<proteinExistence type="predicted"/>
<dbReference type="Gene3D" id="3.40.50.720">
    <property type="entry name" value="NAD(P)-binding Rossmann-like Domain"/>
    <property type="match status" value="1"/>
</dbReference>
<dbReference type="STRING" id="1108044.GOOTI_063_00150"/>
<organism evidence="2 3">
    <name type="scientific">Gordonia otitidis (strain DSM 44809 / CCUG 52243 / JCM 12355 / NBRC 100426 / IFM 10032)</name>
    <dbReference type="NCBI Taxonomy" id="1108044"/>
    <lineage>
        <taxon>Bacteria</taxon>
        <taxon>Bacillati</taxon>
        <taxon>Actinomycetota</taxon>
        <taxon>Actinomycetes</taxon>
        <taxon>Mycobacteriales</taxon>
        <taxon>Gordoniaceae</taxon>
        <taxon>Gordonia</taxon>
    </lineage>
</organism>
<protein>
    <submittedName>
        <fullName evidence="2">Oxidoreductase</fullName>
    </submittedName>
</protein>
<name>H5TIN8_GORO1</name>
<dbReference type="SMART" id="SM00829">
    <property type="entry name" value="PKS_ER"/>
    <property type="match status" value="1"/>
</dbReference>
<dbReference type="PANTHER" id="PTHR43482">
    <property type="entry name" value="PROTEIN AST1-RELATED"/>
    <property type="match status" value="1"/>
</dbReference>